<dbReference type="SFLD" id="SFLDG01135">
    <property type="entry name" value="C1.5.6:_HAD__Beta-PGM__Phospha"/>
    <property type="match status" value="1"/>
</dbReference>
<accession>A0ABQ0Q6M1</accession>
<dbReference type="InterPro" id="IPR006439">
    <property type="entry name" value="HAD-SF_hydro_IA"/>
</dbReference>
<dbReference type="NCBIfam" id="TIGR01509">
    <property type="entry name" value="HAD-SF-IA-v3"/>
    <property type="match status" value="1"/>
</dbReference>
<dbReference type="Proteomes" id="UP001062776">
    <property type="component" value="Unassembled WGS sequence"/>
</dbReference>
<sequence length="225" mass="24492">MTGPGPIKGILFDMDGVLLDSETLSLEAFVSAARELGHDMPLDFARQMIGLPGDACAKLVTDTYGPDIDLGRLFRTQDVHMHKLVEAGGLVMKEGVVPLLDYLDARGLPRAIATSSGRARTETHLRHVGIYDRFDTIITRDDVSRGKPDPEPYLKAAQAIGVEPAFCLAIEDSHNGARAAHAAGIRVIVVPDLMAPNEEIIGKAHEIMEDLHQVRDFIERADHAV</sequence>
<dbReference type="Gene3D" id="1.10.150.240">
    <property type="entry name" value="Putative phosphatase, domain 2"/>
    <property type="match status" value="1"/>
</dbReference>
<name>A0ABQ0Q6M1_9PROT</name>
<organism evidence="1 2">
    <name type="scientific">Asaia krungthepensis NRIC 0535</name>
    <dbReference type="NCBI Taxonomy" id="1307925"/>
    <lineage>
        <taxon>Bacteria</taxon>
        <taxon>Pseudomonadati</taxon>
        <taxon>Pseudomonadota</taxon>
        <taxon>Alphaproteobacteria</taxon>
        <taxon>Acetobacterales</taxon>
        <taxon>Acetobacteraceae</taxon>
        <taxon>Asaia</taxon>
    </lineage>
</organism>
<gene>
    <name evidence="1" type="ORF">AA0535_2917</name>
</gene>
<keyword evidence="2" id="KW-1185">Reference proteome</keyword>
<dbReference type="RefSeq" id="WP_264817458.1">
    <property type="nucleotide sequence ID" value="NZ_BAPV01000061.1"/>
</dbReference>
<dbReference type="SFLD" id="SFLDG01129">
    <property type="entry name" value="C1.5:_HAD__Beta-PGM__Phosphata"/>
    <property type="match status" value="1"/>
</dbReference>
<reference evidence="1" key="1">
    <citation type="submission" date="2013-04" db="EMBL/GenBank/DDBJ databases">
        <title>The genome sequencing project of 58 acetic acid bacteria.</title>
        <authorList>
            <person name="Okamoto-Kainuma A."/>
            <person name="Ishikawa M."/>
            <person name="Umino S."/>
            <person name="Koizumi Y."/>
            <person name="Shiwa Y."/>
            <person name="Yoshikawa H."/>
            <person name="Matsutani M."/>
            <person name="Matsushita K."/>
        </authorList>
    </citation>
    <scope>NUCLEOTIDE SEQUENCE</scope>
    <source>
        <strain evidence="1">NRIC 0535</strain>
    </source>
</reference>
<dbReference type="InterPro" id="IPR023198">
    <property type="entry name" value="PGP-like_dom2"/>
</dbReference>
<comment type="caution">
    <text evidence="1">The sequence shown here is derived from an EMBL/GenBank/DDBJ whole genome shotgun (WGS) entry which is preliminary data.</text>
</comment>
<protein>
    <submittedName>
        <fullName evidence="1">Phosphatase/phosphohexomutase</fullName>
    </submittedName>
</protein>
<dbReference type="EMBL" id="BAPV01000061">
    <property type="protein sequence ID" value="GBQ93699.1"/>
    <property type="molecule type" value="Genomic_DNA"/>
</dbReference>
<dbReference type="InterPro" id="IPR036412">
    <property type="entry name" value="HAD-like_sf"/>
</dbReference>
<dbReference type="InterPro" id="IPR023214">
    <property type="entry name" value="HAD_sf"/>
</dbReference>
<evidence type="ECO:0000313" key="2">
    <source>
        <dbReference type="Proteomes" id="UP001062776"/>
    </source>
</evidence>
<dbReference type="Pfam" id="PF13419">
    <property type="entry name" value="HAD_2"/>
    <property type="match status" value="1"/>
</dbReference>
<dbReference type="InterPro" id="IPR041492">
    <property type="entry name" value="HAD_2"/>
</dbReference>
<evidence type="ECO:0000313" key="1">
    <source>
        <dbReference type="EMBL" id="GBQ93699.1"/>
    </source>
</evidence>
<proteinExistence type="predicted"/>
<dbReference type="SUPFAM" id="SSF56784">
    <property type="entry name" value="HAD-like"/>
    <property type="match status" value="1"/>
</dbReference>
<dbReference type="PANTHER" id="PTHR18901">
    <property type="entry name" value="2-DEOXYGLUCOSE-6-PHOSPHATE PHOSPHATASE 2"/>
    <property type="match status" value="1"/>
</dbReference>
<dbReference type="SFLD" id="SFLDS00003">
    <property type="entry name" value="Haloacid_Dehalogenase"/>
    <property type="match status" value="1"/>
</dbReference>
<dbReference type="PRINTS" id="PR00413">
    <property type="entry name" value="HADHALOGNASE"/>
</dbReference>
<dbReference type="Gene3D" id="3.40.50.1000">
    <property type="entry name" value="HAD superfamily/HAD-like"/>
    <property type="match status" value="1"/>
</dbReference>
<dbReference type="PANTHER" id="PTHR18901:SF38">
    <property type="entry name" value="PSEUDOURIDINE-5'-PHOSPHATASE"/>
    <property type="match status" value="1"/>
</dbReference>